<dbReference type="AlphaFoldDB" id="A0A0D1KUF0"/>
<sequence>MGRRRKNQYEHGDRCQVFLSQNVDQSLINWINKQSEMSGFFLLAAQALYEKIGNVDSLAHLPRYFSLPVNENDLSADAENSAPAVPILNKNNKPDNSQEQRNNDINEQADTEPTPELLEEETLDEPEEDNQTWDEEEIDIDTEDSHMNANSTSEEFEEEKTQEKENKDPWAGLQDLPDDGFA</sequence>
<feature type="compositionally biased region" description="Acidic residues" evidence="1">
    <location>
        <begin position="117"/>
        <end position="142"/>
    </location>
</feature>
<evidence type="ECO:0000313" key="2">
    <source>
        <dbReference type="EMBL" id="KIU09882.1"/>
    </source>
</evidence>
<gene>
    <name evidence="2" type="ORF">SC09_contig10orf00068</name>
</gene>
<comment type="caution">
    <text evidence="2">The sequence shown here is derived from an EMBL/GenBank/DDBJ whole genome shotgun (WGS) entry which is preliminary data.</text>
</comment>
<evidence type="ECO:0000256" key="1">
    <source>
        <dbReference type="SAM" id="MobiDB-lite"/>
    </source>
</evidence>
<proteinExistence type="predicted"/>
<evidence type="ECO:0000313" key="3">
    <source>
        <dbReference type="Proteomes" id="UP000032247"/>
    </source>
</evidence>
<organism evidence="2 3">
    <name type="scientific">Bacillus subtilis</name>
    <dbReference type="NCBI Taxonomy" id="1423"/>
    <lineage>
        <taxon>Bacteria</taxon>
        <taxon>Bacillati</taxon>
        <taxon>Bacillota</taxon>
        <taxon>Bacilli</taxon>
        <taxon>Bacillales</taxon>
        <taxon>Bacillaceae</taxon>
        <taxon>Bacillus</taxon>
    </lineage>
</organism>
<dbReference type="EMBL" id="JXBC01000007">
    <property type="protein sequence ID" value="KIU09882.1"/>
    <property type="molecule type" value="Genomic_DNA"/>
</dbReference>
<reference evidence="2 3" key="1">
    <citation type="submission" date="2014-12" db="EMBL/GenBank/DDBJ databases">
        <title>Comparative genome analysis of Bacillus coagulans HM-08, Clostridium butyricum HM-68, Bacillus subtilis HM-66 and Bacillus licheniformis BL-09.</title>
        <authorList>
            <person name="Zhang H."/>
        </authorList>
    </citation>
    <scope>NUCLEOTIDE SEQUENCE [LARGE SCALE GENOMIC DNA]</scope>
    <source>
        <strain evidence="2 3">HM-66</strain>
    </source>
</reference>
<dbReference type="PATRIC" id="fig|1423.173.peg.3736"/>
<name>A0A0D1KUF0_BACIU</name>
<feature type="compositionally biased region" description="Basic and acidic residues" evidence="1">
    <location>
        <begin position="159"/>
        <end position="168"/>
    </location>
</feature>
<feature type="compositionally biased region" description="Basic and acidic residues" evidence="1">
    <location>
        <begin position="92"/>
        <end position="104"/>
    </location>
</feature>
<protein>
    <submittedName>
        <fullName evidence="2">Uncharacterized protein</fullName>
    </submittedName>
</protein>
<dbReference type="Proteomes" id="UP000032247">
    <property type="component" value="Unassembled WGS sequence"/>
</dbReference>
<accession>A0A0D1KUF0</accession>
<feature type="region of interest" description="Disordered" evidence="1">
    <location>
        <begin position="77"/>
        <end position="182"/>
    </location>
</feature>